<keyword evidence="3 8" id="KW-0808">Transferase</keyword>
<dbReference type="STRING" id="1330018.A0A167R1F3"/>
<evidence type="ECO:0000256" key="3">
    <source>
        <dbReference type="ARBA" id="ARBA00022679"/>
    </source>
</evidence>
<evidence type="ECO:0000256" key="6">
    <source>
        <dbReference type="SAM" id="Phobius"/>
    </source>
</evidence>
<dbReference type="InterPro" id="IPR015424">
    <property type="entry name" value="PyrdxlP-dep_Trfase"/>
</dbReference>
<evidence type="ECO:0000256" key="5">
    <source>
        <dbReference type="RuleBase" id="RU003693"/>
    </source>
</evidence>
<dbReference type="AlphaFoldDB" id="A0A167R1F3"/>
<accession>A0A167R1F3</accession>
<comment type="similarity">
    <text evidence="2">Belongs to the class-II pyridoxal-phosphate-dependent aminotransferase family. BioF subfamily.</text>
</comment>
<gene>
    <name evidence="8" type="ORF">CALVIDRAFT_544095</name>
</gene>
<dbReference type="GO" id="GO:0030170">
    <property type="term" value="F:pyridoxal phosphate binding"/>
    <property type="evidence" value="ECO:0007669"/>
    <property type="project" value="InterPro"/>
</dbReference>
<evidence type="ECO:0000313" key="9">
    <source>
        <dbReference type="Proteomes" id="UP000076738"/>
    </source>
</evidence>
<keyword evidence="9" id="KW-1185">Reference proteome</keyword>
<evidence type="ECO:0000256" key="4">
    <source>
        <dbReference type="ARBA" id="ARBA00022898"/>
    </source>
</evidence>
<dbReference type="PROSITE" id="PS00599">
    <property type="entry name" value="AA_TRANSFER_CLASS_2"/>
    <property type="match status" value="1"/>
</dbReference>
<dbReference type="PANTHER" id="PTHR13693">
    <property type="entry name" value="CLASS II AMINOTRANSFERASE/8-AMINO-7-OXONONANOATE SYNTHASE"/>
    <property type="match status" value="1"/>
</dbReference>
<dbReference type="GO" id="GO:0009102">
    <property type="term" value="P:biotin biosynthetic process"/>
    <property type="evidence" value="ECO:0007669"/>
    <property type="project" value="TreeGrafter"/>
</dbReference>
<protein>
    <submittedName>
        <fullName evidence="8">PLP-dependent transferase</fullName>
    </submittedName>
</protein>
<organism evidence="8 9">
    <name type="scientific">Calocera viscosa (strain TUFC12733)</name>
    <dbReference type="NCBI Taxonomy" id="1330018"/>
    <lineage>
        <taxon>Eukaryota</taxon>
        <taxon>Fungi</taxon>
        <taxon>Dikarya</taxon>
        <taxon>Basidiomycota</taxon>
        <taxon>Agaricomycotina</taxon>
        <taxon>Dacrymycetes</taxon>
        <taxon>Dacrymycetales</taxon>
        <taxon>Dacrymycetaceae</taxon>
        <taxon>Calocera</taxon>
    </lineage>
</organism>
<dbReference type="Pfam" id="PF00155">
    <property type="entry name" value="Aminotran_1_2"/>
    <property type="match status" value="1"/>
</dbReference>
<keyword evidence="4 5" id="KW-0663">Pyridoxal phosphate</keyword>
<dbReference type="InterPro" id="IPR001917">
    <property type="entry name" value="Aminotrans_II_pyridoxalP_BS"/>
</dbReference>
<evidence type="ECO:0000256" key="2">
    <source>
        <dbReference type="ARBA" id="ARBA00010008"/>
    </source>
</evidence>
<dbReference type="Gene3D" id="3.40.640.10">
    <property type="entry name" value="Type I PLP-dependent aspartate aminotransferase-like (Major domain)"/>
    <property type="match status" value="1"/>
</dbReference>
<feature type="transmembrane region" description="Helical" evidence="6">
    <location>
        <begin position="343"/>
        <end position="366"/>
    </location>
</feature>
<dbReference type="GO" id="GO:0016740">
    <property type="term" value="F:transferase activity"/>
    <property type="evidence" value="ECO:0007669"/>
    <property type="project" value="UniProtKB-KW"/>
</dbReference>
<evidence type="ECO:0000256" key="1">
    <source>
        <dbReference type="ARBA" id="ARBA00001933"/>
    </source>
</evidence>
<reference evidence="8 9" key="1">
    <citation type="journal article" date="2016" name="Mol. Biol. Evol.">
        <title>Comparative Genomics of Early-Diverging Mushroom-Forming Fungi Provides Insights into the Origins of Lignocellulose Decay Capabilities.</title>
        <authorList>
            <person name="Nagy L.G."/>
            <person name="Riley R."/>
            <person name="Tritt A."/>
            <person name="Adam C."/>
            <person name="Daum C."/>
            <person name="Floudas D."/>
            <person name="Sun H."/>
            <person name="Yadav J.S."/>
            <person name="Pangilinan J."/>
            <person name="Larsson K.H."/>
            <person name="Matsuura K."/>
            <person name="Barry K."/>
            <person name="Labutti K."/>
            <person name="Kuo R."/>
            <person name="Ohm R.A."/>
            <person name="Bhattacharya S.S."/>
            <person name="Shirouzu T."/>
            <person name="Yoshinaga Y."/>
            <person name="Martin F.M."/>
            <person name="Grigoriev I.V."/>
            <person name="Hibbett D.S."/>
        </authorList>
    </citation>
    <scope>NUCLEOTIDE SEQUENCE [LARGE SCALE GENOMIC DNA]</scope>
    <source>
        <strain evidence="8 9">TUFC12733</strain>
    </source>
</reference>
<dbReference type="InterPro" id="IPR015421">
    <property type="entry name" value="PyrdxlP-dep_Trfase_major"/>
</dbReference>
<comment type="cofactor">
    <cofactor evidence="1 5">
        <name>pyridoxal 5'-phosphate</name>
        <dbReference type="ChEBI" id="CHEBI:597326"/>
    </cofactor>
</comment>
<dbReference type="Gene3D" id="3.90.1150.10">
    <property type="entry name" value="Aspartate Aminotransferase, domain 1"/>
    <property type="match status" value="1"/>
</dbReference>
<dbReference type="OrthoDB" id="2382073at2759"/>
<evidence type="ECO:0000313" key="8">
    <source>
        <dbReference type="EMBL" id="KZP00456.1"/>
    </source>
</evidence>
<dbReference type="Proteomes" id="UP000076738">
    <property type="component" value="Unassembled WGS sequence"/>
</dbReference>
<feature type="domain" description="Aminotransferase class I/classII large" evidence="7">
    <location>
        <begin position="38"/>
        <end position="408"/>
    </location>
</feature>
<evidence type="ECO:0000259" key="7">
    <source>
        <dbReference type="Pfam" id="PF00155"/>
    </source>
</evidence>
<name>A0A167R1F3_CALVF</name>
<proteinExistence type="inferred from homology"/>
<keyword evidence="6" id="KW-0812">Transmembrane</keyword>
<dbReference type="EMBL" id="KV417269">
    <property type="protein sequence ID" value="KZP00456.1"/>
    <property type="molecule type" value="Genomic_DNA"/>
</dbReference>
<keyword evidence="6" id="KW-0472">Membrane</keyword>
<dbReference type="InterPro" id="IPR015422">
    <property type="entry name" value="PyrdxlP-dep_Trfase_small"/>
</dbReference>
<dbReference type="SUPFAM" id="SSF53383">
    <property type="entry name" value="PLP-dependent transferases"/>
    <property type="match status" value="1"/>
</dbReference>
<sequence>MSSILAATPLNKALSTALEKRRRNGMLRTIAEDPPTETKVDFSSNDYLGLSRNPKLGEHFLATLKRSEHILGSGASRLLDGNSSDHIALEKRLAKFYNAPAALLFNSGYDANVGIFTVLPQPGDAIVYDELIHASVHDGMRGSRIPRELRIPFEHNSVEGLKDVLATLLATHPPYFTGERSVFVSVESLYSMDGDFSPLAEVVRTVQEYFPAGNGHVIVDEAHTNGLLGPKGRGLVSHLGLEKDILVRLNTFGKAFGSSGSVVLTTPLIRNYFLNYARPVIYTTAIPQFNVLSIGCTLDFLEDGTGESLAAQMTDISNYCRSSITNCLEAYPTCNMSLVPSEVVGGVASPIIPIVVVPPLPLALFFQSRGYMARQIAFPTVPRGQERVRLCVHASNTREEVDGLVEVLHEWMKQQNFDVPKAKL</sequence>
<keyword evidence="6" id="KW-1133">Transmembrane helix</keyword>
<dbReference type="InterPro" id="IPR004839">
    <property type="entry name" value="Aminotransferase_I/II_large"/>
</dbReference>
<dbReference type="PANTHER" id="PTHR13693:SF77">
    <property type="entry name" value="8-AMINO-7-OXONONANOATE SYNTHASE"/>
    <property type="match status" value="1"/>
</dbReference>
<dbReference type="InterPro" id="IPR050087">
    <property type="entry name" value="AON_synthase_class-II"/>
</dbReference>